<name>A0A1T5B267_9FIRM</name>
<dbReference type="GO" id="GO:0006950">
    <property type="term" value="P:response to stress"/>
    <property type="evidence" value="ECO:0007669"/>
    <property type="project" value="TreeGrafter"/>
</dbReference>
<evidence type="ECO:0000259" key="1">
    <source>
        <dbReference type="PROSITE" id="PS50995"/>
    </source>
</evidence>
<dbReference type="Pfam" id="PF01047">
    <property type="entry name" value="MarR"/>
    <property type="match status" value="1"/>
</dbReference>
<sequence length="165" mass="19524">MFQDYDFQGYIDAYSFIEFSSGQTIINILKTERIMRMVYDRLFEKYNISEPKFFVILLLSIHEADGMPLIELGKNMMVSRANMTTLIDRMIKENLVEKRKNANDKRSIKAHLTPKGRQLFDEIKDLHMEFSQRMTKALTEEERATLNNILKKLQEDIVQDFSKTK</sequence>
<dbReference type="PANTHER" id="PTHR33164:SF43">
    <property type="entry name" value="HTH-TYPE TRANSCRIPTIONAL REPRESSOR YETL"/>
    <property type="match status" value="1"/>
</dbReference>
<gene>
    <name evidence="2" type="ORF">SAMN02745120_1384</name>
</gene>
<evidence type="ECO:0000313" key="3">
    <source>
        <dbReference type="Proteomes" id="UP000243406"/>
    </source>
</evidence>
<dbReference type="InterPro" id="IPR039422">
    <property type="entry name" value="MarR/SlyA-like"/>
</dbReference>
<dbReference type="EMBL" id="FUYN01000002">
    <property type="protein sequence ID" value="SKB41332.1"/>
    <property type="molecule type" value="Genomic_DNA"/>
</dbReference>
<dbReference type="InterPro" id="IPR000835">
    <property type="entry name" value="HTH_MarR-typ"/>
</dbReference>
<organism evidence="2 3">
    <name type="scientific">Acetoanaerobium noterae</name>
    <dbReference type="NCBI Taxonomy" id="745369"/>
    <lineage>
        <taxon>Bacteria</taxon>
        <taxon>Bacillati</taxon>
        <taxon>Bacillota</taxon>
        <taxon>Clostridia</taxon>
        <taxon>Peptostreptococcales</taxon>
        <taxon>Filifactoraceae</taxon>
        <taxon>Acetoanaerobium</taxon>
    </lineage>
</organism>
<evidence type="ECO:0000313" key="2">
    <source>
        <dbReference type="EMBL" id="SKB41332.1"/>
    </source>
</evidence>
<dbReference type="AlphaFoldDB" id="A0A1T5B267"/>
<dbReference type="GO" id="GO:0003700">
    <property type="term" value="F:DNA-binding transcription factor activity"/>
    <property type="evidence" value="ECO:0007669"/>
    <property type="project" value="InterPro"/>
</dbReference>
<feature type="domain" description="HTH marR-type" evidence="1">
    <location>
        <begin position="21"/>
        <end position="155"/>
    </location>
</feature>
<dbReference type="PROSITE" id="PS50995">
    <property type="entry name" value="HTH_MARR_2"/>
    <property type="match status" value="1"/>
</dbReference>
<protein>
    <submittedName>
        <fullName evidence="2">MarR family transcriptional regulator, 2-MHQ and catechol-resistance regulon repressor</fullName>
    </submittedName>
</protein>
<dbReference type="PRINTS" id="PR00598">
    <property type="entry name" value="HTHMARR"/>
</dbReference>
<dbReference type="RefSeq" id="WP_079589268.1">
    <property type="nucleotide sequence ID" value="NZ_FUYN01000002.1"/>
</dbReference>
<dbReference type="InterPro" id="IPR036388">
    <property type="entry name" value="WH-like_DNA-bd_sf"/>
</dbReference>
<reference evidence="3" key="1">
    <citation type="submission" date="2017-02" db="EMBL/GenBank/DDBJ databases">
        <authorList>
            <person name="Varghese N."/>
            <person name="Submissions S."/>
        </authorList>
    </citation>
    <scope>NUCLEOTIDE SEQUENCE [LARGE SCALE GENOMIC DNA]</scope>
    <source>
        <strain evidence="3">ATCC 35199</strain>
    </source>
</reference>
<proteinExistence type="predicted"/>
<dbReference type="Gene3D" id="1.10.10.10">
    <property type="entry name" value="Winged helix-like DNA-binding domain superfamily/Winged helix DNA-binding domain"/>
    <property type="match status" value="1"/>
</dbReference>
<keyword evidence="3" id="KW-1185">Reference proteome</keyword>
<dbReference type="InterPro" id="IPR036390">
    <property type="entry name" value="WH_DNA-bd_sf"/>
</dbReference>
<dbReference type="PANTHER" id="PTHR33164">
    <property type="entry name" value="TRANSCRIPTIONAL REGULATOR, MARR FAMILY"/>
    <property type="match status" value="1"/>
</dbReference>
<dbReference type="SUPFAM" id="SSF46785">
    <property type="entry name" value="Winged helix' DNA-binding domain"/>
    <property type="match status" value="1"/>
</dbReference>
<dbReference type="SMART" id="SM00347">
    <property type="entry name" value="HTH_MARR"/>
    <property type="match status" value="1"/>
</dbReference>
<dbReference type="Proteomes" id="UP000243406">
    <property type="component" value="Unassembled WGS sequence"/>
</dbReference>
<accession>A0A1T5B267</accession>
<dbReference type="OrthoDB" id="49580at2"/>